<name>A0ABM7YGA6_9BURK</name>
<accession>A0ABM7YGA6</accession>
<feature type="region of interest" description="Disordered" evidence="1">
    <location>
        <begin position="1"/>
        <end position="56"/>
    </location>
</feature>
<reference evidence="2" key="1">
    <citation type="submission" date="2022-04" db="EMBL/GenBank/DDBJ databases">
        <title>Whole genome sequence of Sphaerotilus sp. FB-5.</title>
        <authorList>
            <person name="Takeda M."/>
            <person name="Narihara S."/>
            <person name="Akimoto M."/>
            <person name="Akimoto R."/>
            <person name="Nishiyashiki S."/>
            <person name="Murakami T."/>
        </authorList>
    </citation>
    <scope>NUCLEOTIDE SEQUENCE</scope>
    <source>
        <strain evidence="2">FB-5</strain>
    </source>
</reference>
<proteinExistence type="predicted"/>
<gene>
    <name evidence="2" type="ORF">CATMQ487_05810</name>
</gene>
<sequence length="118" mass="12583">MDSHPHPTTAHNPRSAMSLTHPLQAPLPVPARRGTPAAAPRPDAESAGEPLTLARGATCTRRARTGSQLRVESGRAWITVSGDARDHFLTAGEHLPLPRGAVVVIEGDSSMPTRVCWR</sequence>
<dbReference type="InterPro" id="IPR021317">
    <property type="entry name" value="DUF2917"/>
</dbReference>
<feature type="compositionally biased region" description="Low complexity" evidence="1">
    <location>
        <begin position="30"/>
        <end position="41"/>
    </location>
</feature>
<dbReference type="RefSeq" id="WP_251971882.1">
    <property type="nucleotide sequence ID" value="NZ_AP025730.1"/>
</dbReference>
<organism evidence="2 3">
    <name type="scientific">Sphaerotilus microaerophilus</name>
    <dbReference type="NCBI Taxonomy" id="2914710"/>
    <lineage>
        <taxon>Bacteria</taxon>
        <taxon>Pseudomonadati</taxon>
        <taxon>Pseudomonadota</taxon>
        <taxon>Betaproteobacteria</taxon>
        <taxon>Burkholderiales</taxon>
        <taxon>Sphaerotilaceae</taxon>
        <taxon>Sphaerotilus</taxon>
    </lineage>
</organism>
<protein>
    <recommendedName>
        <fullName evidence="4">DUF2917 domain-containing protein</fullName>
    </recommendedName>
</protein>
<evidence type="ECO:0000313" key="2">
    <source>
        <dbReference type="EMBL" id="BDI03611.1"/>
    </source>
</evidence>
<evidence type="ECO:0000256" key="1">
    <source>
        <dbReference type="SAM" id="MobiDB-lite"/>
    </source>
</evidence>
<evidence type="ECO:0000313" key="3">
    <source>
        <dbReference type="Proteomes" id="UP001057498"/>
    </source>
</evidence>
<evidence type="ECO:0008006" key="4">
    <source>
        <dbReference type="Google" id="ProtNLM"/>
    </source>
</evidence>
<dbReference type="EMBL" id="AP025730">
    <property type="protein sequence ID" value="BDI03611.1"/>
    <property type="molecule type" value="Genomic_DNA"/>
</dbReference>
<dbReference type="Proteomes" id="UP001057498">
    <property type="component" value="Chromosome"/>
</dbReference>
<keyword evidence="3" id="KW-1185">Reference proteome</keyword>
<feature type="compositionally biased region" description="Polar residues" evidence="1">
    <location>
        <begin position="9"/>
        <end position="18"/>
    </location>
</feature>
<dbReference type="Pfam" id="PF11142">
    <property type="entry name" value="DUF2917"/>
    <property type="match status" value="1"/>
</dbReference>